<name>A0ABU6AXR6_9NOCA</name>
<evidence type="ECO:0000313" key="2">
    <source>
        <dbReference type="EMBL" id="MEB3512209.1"/>
    </source>
</evidence>
<keyword evidence="3" id="KW-1185">Reference proteome</keyword>
<reference evidence="2 3" key="1">
    <citation type="submission" date="2023-12" db="EMBL/GenBank/DDBJ databases">
        <title>novel species in genus Nocarida.</title>
        <authorList>
            <person name="Li Z."/>
        </authorList>
    </citation>
    <scope>NUCLEOTIDE SEQUENCE [LARGE SCALE GENOMIC DNA]</scope>
    <source>
        <strain evidence="2 3">CDC186</strain>
    </source>
</reference>
<evidence type="ECO:0000313" key="3">
    <source>
        <dbReference type="Proteomes" id="UP001348098"/>
    </source>
</evidence>
<proteinExistence type="predicted"/>
<protein>
    <submittedName>
        <fullName evidence="2">Nuclear transport factor 2 family protein</fullName>
    </submittedName>
</protein>
<dbReference type="CDD" id="cd00531">
    <property type="entry name" value="NTF2_like"/>
    <property type="match status" value="1"/>
</dbReference>
<feature type="domain" description="SnoaL-like" evidence="1">
    <location>
        <begin position="13"/>
        <end position="126"/>
    </location>
</feature>
<gene>
    <name evidence="2" type="ORF">U3653_19435</name>
</gene>
<dbReference type="EMBL" id="JAYKYQ010000007">
    <property type="protein sequence ID" value="MEB3512209.1"/>
    <property type="molecule type" value="Genomic_DNA"/>
</dbReference>
<dbReference type="Pfam" id="PF13577">
    <property type="entry name" value="SnoaL_4"/>
    <property type="match status" value="1"/>
</dbReference>
<dbReference type="RefSeq" id="WP_323124285.1">
    <property type="nucleotide sequence ID" value="NZ_JAYESH010000006.1"/>
</dbReference>
<dbReference type="InterPro" id="IPR037401">
    <property type="entry name" value="SnoaL-like"/>
</dbReference>
<dbReference type="SUPFAM" id="SSF54427">
    <property type="entry name" value="NTF2-like"/>
    <property type="match status" value="1"/>
</dbReference>
<accession>A0ABU6AXR6</accession>
<dbReference type="Proteomes" id="UP001348098">
    <property type="component" value="Unassembled WGS sequence"/>
</dbReference>
<sequence length="135" mass="15488">MTRNHPAVAGEVARHHIAELLHRYVDIADRKDVEAAVELLGSARVRFPAGGYDAPADAREFFTNLWALPSAHRHDVTNLRVSPVEQHRWRAHAHYTRWIFEPEPVLHTLGEYTLVVDSGDWTFTELTVTRTWTRG</sequence>
<evidence type="ECO:0000259" key="1">
    <source>
        <dbReference type="Pfam" id="PF13577"/>
    </source>
</evidence>
<organism evidence="2 3">
    <name type="scientific">Nocardia implantans</name>
    <dbReference type="NCBI Taxonomy" id="3108168"/>
    <lineage>
        <taxon>Bacteria</taxon>
        <taxon>Bacillati</taxon>
        <taxon>Actinomycetota</taxon>
        <taxon>Actinomycetes</taxon>
        <taxon>Mycobacteriales</taxon>
        <taxon>Nocardiaceae</taxon>
        <taxon>Nocardia</taxon>
    </lineage>
</organism>
<dbReference type="InterPro" id="IPR032710">
    <property type="entry name" value="NTF2-like_dom_sf"/>
</dbReference>
<dbReference type="Gene3D" id="3.10.450.50">
    <property type="match status" value="1"/>
</dbReference>
<comment type="caution">
    <text evidence="2">The sequence shown here is derived from an EMBL/GenBank/DDBJ whole genome shotgun (WGS) entry which is preliminary data.</text>
</comment>